<keyword evidence="1" id="KW-0472">Membrane</keyword>
<evidence type="ECO:0000313" key="2">
    <source>
        <dbReference type="EMBL" id="OEH79339.1"/>
    </source>
</evidence>
<sequence>MVHSSFLPFCATGTVAGASLLSVCLICAVSKMVDEGVVGVATTGTAARAATAASSKWRKTTALLPSSPCSSPSFFFTYLRRLLARLFSILSLLALRSLLGCVVLLLADRVSLVLLLWVAPEAFLACTGRGSSSVAAAAEKGSEAASLFLRSVKKYYVQRLRSACLEGRCGVEPNPSKGRGEEEDLNA</sequence>
<dbReference type="Proteomes" id="UP000095192">
    <property type="component" value="Unassembled WGS sequence"/>
</dbReference>
<protein>
    <submittedName>
        <fullName evidence="2">Uncharacterized protein</fullName>
    </submittedName>
</protein>
<evidence type="ECO:0000313" key="3">
    <source>
        <dbReference type="Proteomes" id="UP000095192"/>
    </source>
</evidence>
<dbReference type="EMBL" id="JROU02000420">
    <property type="protein sequence ID" value="OEH79339.1"/>
    <property type="molecule type" value="Genomic_DNA"/>
</dbReference>
<reference evidence="2 3" key="1">
    <citation type="journal article" date="2016" name="BMC Genomics">
        <title>Comparative genomics reveals Cyclospora cayetanensis possesses coccidia-like metabolism and invasion components but unique surface antigens.</title>
        <authorList>
            <person name="Liu S."/>
            <person name="Wang L."/>
            <person name="Zheng H."/>
            <person name="Xu Z."/>
            <person name="Roellig D.M."/>
            <person name="Li N."/>
            <person name="Frace M.A."/>
            <person name="Tang K."/>
            <person name="Arrowood M.J."/>
            <person name="Moss D.M."/>
            <person name="Zhang L."/>
            <person name="Feng Y."/>
            <person name="Xiao L."/>
        </authorList>
    </citation>
    <scope>NUCLEOTIDE SEQUENCE [LARGE SCALE GENOMIC DNA]</scope>
    <source>
        <strain evidence="2 3">CHN_HEN01</strain>
    </source>
</reference>
<feature type="transmembrane region" description="Helical" evidence="1">
    <location>
        <begin position="82"/>
        <end position="107"/>
    </location>
</feature>
<accession>A0A1D3D7B1</accession>
<comment type="caution">
    <text evidence="2">The sequence shown here is derived from an EMBL/GenBank/DDBJ whole genome shotgun (WGS) entry which is preliminary data.</text>
</comment>
<keyword evidence="1" id="KW-1133">Transmembrane helix</keyword>
<dbReference type="AlphaFoldDB" id="A0A1D3D7B1"/>
<gene>
    <name evidence="2" type="ORF">cyc_01716</name>
</gene>
<dbReference type="VEuPathDB" id="ToxoDB:cyc_01716"/>
<name>A0A1D3D7B1_9EIME</name>
<keyword evidence="3" id="KW-1185">Reference proteome</keyword>
<dbReference type="InParanoid" id="A0A1D3D7B1"/>
<organism evidence="2 3">
    <name type="scientific">Cyclospora cayetanensis</name>
    <dbReference type="NCBI Taxonomy" id="88456"/>
    <lineage>
        <taxon>Eukaryota</taxon>
        <taxon>Sar</taxon>
        <taxon>Alveolata</taxon>
        <taxon>Apicomplexa</taxon>
        <taxon>Conoidasida</taxon>
        <taxon>Coccidia</taxon>
        <taxon>Eucoccidiorida</taxon>
        <taxon>Eimeriorina</taxon>
        <taxon>Eimeriidae</taxon>
        <taxon>Cyclospora</taxon>
    </lineage>
</organism>
<proteinExistence type="predicted"/>
<keyword evidence="1" id="KW-0812">Transmembrane</keyword>
<feature type="transmembrane region" description="Helical" evidence="1">
    <location>
        <begin position="6"/>
        <end position="29"/>
    </location>
</feature>
<evidence type="ECO:0000256" key="1">
    <source>
        <dbReference type="SAM" id="Phobius"/>
    </source>
</evidence>